<dbReference type="FunFam" id="3.30.70.270:FF:000001">
    <property type="entry name" value="Diguanylate cyclase domain protein"/>
    <property type="match status" value="1"/>
</dbReference>
<accession>A0A1Q8Q573</accession>
<dbReference type="SMART" id="SM00267">
    <property type="entry name" value="GGDEF"/>
    <property type="match status" value="1"/>
</dbReference>
<dbReference type="RefSeq" id="WP_075398392.1">
    <property type="nucleotide sequence ID" value="NZ_MSDU01000017.1"/>
</dbReference>
<comment type="caution">
    <text evidence="3">The sequence shown here is derived from an EMBL/GenBank/DDBJ whole genome shotgun (WGS) entry which is preliminary data.</text>
</comment>
<dbReference type="CDD" id="cd19410">
    <property type="entry name" value="HK9-like_sensor"/>
    <property type="match status" value="1"/>
</dbReference>
<dbReference type="InterPro" id="IPR050469">
    <property type="entry name" value="Diguanylate_Cyclase"/>
</dbReference>
<dbReference type="GO" id="GO:0043709">
    <property type="term" value="P:cell adhesion involved in single-species biofilm formation"/>
    <property type="evidence" value="ECO:0007669"/>
    <property type="project" value="TreeGrafter"/>
</dbReference>
<dbReference type="Pfam" id="PF00990">
    <property type="entry name" value="GGDEF"/>
    <property type="match status" value="1"/>
</dbReference>
<keyword evidence="1" id="KW-1133">Transmembrane helix</keyword>
<dbReference type="Proteomes" id="UP000185568">
    <property type="component" value="Unassembled WGS sequence"/>
</dbReference>
<feature type="transmembrane region" description="Helical" evidence="1">
    <location>
        <begin position="185"/>
        <end position="205"/>
    </location>
</feature>
<evidence type="ECO:0000313" key="4">
    <source>
        <dbReference type="Proteomes" id="UP000185568"/>
    </source>
</evidence>
<dbReference type="PANTHER" id="PTHR45138">
    <property type="entry name" value="REGULATORY COMPONENTS OF SENSORY TRANSDUCTION SYSTEM"/>
    <property type="match status" value="1"/>
</dbReference>
<dbReference type="GO" id="GO:0005886">
    <property type="term" value="C:plasma membrane"/>
    <property type="evidence" value="ECO:0007669"/>
    <property type="project" value="TreeGrafter"/>
</dbReference>
<dbReference type="CDD" id="cd01949">
    <property type="entry name" value="GGDEF"/>
    <property type="match status" value="1"/>
</dbReference>
<dbReference type="InterPro" id="IPR000160">
    <property type="entry name" value="GGDEF_dom"/>
</dbReference>
<keyword evidence="4" id="KW-1185">Reference proteome</keyword>
<evidence type="ECO:0000259" key="2">
    <source>
        <dbReference type="PROSITE" id="PS50887"/>
    </source>
</evidence>
<reference evidence="3 4" key="1">
    <citation type="submission" date="2016-12" db="EMBL/GenBank/DDBJ databases">
        <title>Domibacillus antri genome sequencing.</title>
        <authorList>
            <person name="Verma A."/>
            <person name="Krishnamurthi S."/>
        </authorList>
    </citation>
    <scope>NUCLEOTIDE SEQUENCE [LARGE SCALE GENOMIC DNA]</scope>
    <source>
        <strain evidence="3 4">XD80</strain>
    </source>
</reference>
<sequence>MNMPRRRFLQVYLCIILLLLTSTSIWSYLSFLHMQEESDNIVVNAVPISNAANDLLMHLLNQDTGVHGFILTSDETFLTPYYLGKDLLNQNLNDIKKYESHHPVMKQLIDEKAIPHIVKMQRFYESQITLVNNGESELAIKRMKHGKKLMDEFRAIDAEIEKDIEKIINDAWRASNKAGQRAKNVIIFGGIAALLAGTTLIYSWLLQKKLLKLSSLDGLTKLYNRRVFDEVFQQEWRKSEEAKESIALLLIDVDFFKAYNDSYGHPEGDVCLKAIATVLKEEIKQPCLPARYGGEEFAVILPDTTALEAAHIAQNICRRIEELAIPHEFSDIHSFVTVSIGVAVMTPEATLTPSMLVKITDDALYRAKRGGRNQVYAGRNIV</sequence>
<dbReference type="NCBIfam" id="TIGR00254">
    <property type="entry name" value="GGDEF"/>
    <property type="match status" value="1"/>
</dbReference>
<dbReference type="OrthoDB" id="9759607at2"/>
<evidence type="ECO:0000313" key="3">
    <source>
        <dbReference type="EMBL" id="OLN22435.1"/>
    </source>
</evidence>
<keyword evidence="1" id="KW-0812">Transmembrane</keyword>
<dbReference type="EMBL" id="MSDU01000017">
    <property type="protein sequence ID" value="OLN22435.1"/>
    <property type="molecule type" value="Genomic_DNA"/>
</dbReference>
<gene>
    <name evidence="3" type="ORF">BTO30_08965</name>
</gene>
<dbReference type="Gene3D" id="3.30.70.270">
    <property type="match status" value="1"/>
</dbReference>
<dbReference type="SUPFAM" id="SSF55073">
    <property type="entry name" value="Nucleotide cyclase"/>
    <property type="match status" value="1"/>
</dbReference>
<proteinExistence type="predicted"/>
<dbReference type="GO" id="GO:0052621">
    <property type="term" value="F:diguanylate cyclase activity"/>
    <property type="evidence" value="ECO:0007669"/>
    <property type="project" value="TreeGrafter"/>
</dbReference>
<dbReference type="InterPro" id="IPR007891">
    <property type="entry name" value="CHASE3"/>
</dbReference>
<dbReference type="Pfam" id="PF05227">
    <property type="entry name" value="CHASE3"/>
    <property type="match status" value="1"/>
</dbReference>
<evidence type="ECO:0000256" key="1">
    <source>
        <dbReference type="SAM" id="Phobius"/>
    </source>
</evidence>
<dbReference type="InterPro" id="IPR043128">
    <property type="entry name" value="Rev_trsase/Diguanyl_cyclase"/>
</dbReference>
<dbReference type="PANTHER" id="PTHR45138:SF9">
    <property type="entry name" value="DIGUANYLATE CYCLASE DGCM-RELATED"/>
    <property type="match status" value="1"/>
</dbReference>
<name>A0A1Q8Q573_9BACI</name>
<dbReference type="InterPro" id="IPR029787">
    <property type="entry name" value="Nucleotide_cyclase"/>
</dbReference>
<protein>
    <recommendedName>
        <fullName evidence="2">GGDEF domain-containing protein</fullName>
    </recommendedName>
</protein>
<organism evidence="3 4">
    <name type="scientific">Domibacillus antri</name>
    <dbReference type="NCBI Taxonomy" id="1714264"/>
    <lineage>
        <taxon>Bacteria</taxon>
        <taxon>Bacillati</taxon>
        <taxon>Bacillota</taxon>
        <taxon>Bacilli</taxon>
        <taxon>Bacillales</taxon>
        <taxon>Bacillaceae</taxon>
        <taxon>Domibacillus</taxon>
    </lineage>
</organism>
<dbReference type="GO" id="GO:1902201">
    <property type="term" value="P:negative regulation of bacterial-type flagellum-dependent cell motility"/>
    <property type="evidence" value="ECO:0007669"/>
    <property type="project" value="TreeGrafter"/>
</dbReference>
<dbReference type="STRING" id="1714264.BTO30_08965"/>
<keyword evidence="1" id="KW-0472">Membrane</keyword>
<dbReference type="PROSITE" id="PS50887">
    <property type="entry name" value="GGDEF"/>
    <property type="match status" value="1"/>
</dbReference>
<dbReference type="AlphaFoldDB" id="A0A1Q8Q573"/>
<feature type="domain" description="GGDEF" evidence="2">
    <location>
        <begin position="244"/>
        <end position="380"/>
    </location>
</feature>